<dbReference type="PANTHER" id="PTHR24322:SF736">
    <property type="entry name" value="RETINOL DEHYDROGENASE 10"/>
    <property type="match status" value="1"/>
</dbReference>
<comment type="similarity">
    <text evidence="2 12">Belongs to the short-chain dehydrogenases/reductases (SDR) family.</text>
</comment>
<evidence type="ECO:0000256" key="2">
    <source>
        <dbReference type="ARBA" id="ARBA00006484"/>
    </source>
</evidence>
<comment type="function">
    <text evidence="9">Catalyzes the reduction of all-trans-retinal to all-trans-retinol in the presence of NADPH.</text>
</comment>
<dbReference type="PRINTS" id="PR00081">
    <property type="entry name" value="GDHRDH"/>
</dbReference>
<dbReference type="EMBL" id="CP089279">
    <property type="protein sequence ID" value="USP80470.1"/>
    <property type="molecule type" value="Genomic_DNA"/>
</dbReference>
<accession>A0A9Q9DW02</accession>
<reference evidence="13" key="1">
    <citation type="submission" date="2021-12" db="EMBL/GenBank/DDBJ databases">
        <title>Curvularia clavata genome.</title>
        <authorList>
            <person name="Cao Y."/>
        </authorList>
    </citation>
    <scope>NUCLEOTIDE SEQUENCE</scope>
    <source>
        <strain evidence="13">Yc1106</strain>
    </source>
</reference>
<keyword evidence="5" id="KW-1133">Transmembrane helix</keyword>
<dbReference type="FunFam" id="3.40.50.720:FF:000131">
    <property type="entry name" value="Short-chain dehydrogenase/reductase 3"/>
    <property type="match status" value="1"/>
</dbReference>
<dbReference type="PRINTS" id="PR00080">
    <property type="entry name" value="SDRFAMILY"/>
</dbReference>
<dbReference type="InterPro" id="IPR036291">
    <property type="entry name" value="NAD(P)-bd_dom_sf"/>
</dbReference>
<evidence type="ECO:0000256" key="4">
    <source>
        <dbReference type="ARBA" id="ARBA00022857"/>
    </source>
</evidence>
<keyword evidence="4" id="KW-0521">NADP</keyword>
<evidence type="ECO:0000313" key="13">
    <source>
        <dbReference type="EMBL" id="USP80470.1"/>
    </source>
</evidence>
<dbReference type="Gene3D" id="3.40.50.720">
    <property type="entry name" value="NAD(P)-binding Rossmann-like Domain"/>
    <property type="match status" value="1"/>
</dbReference>
<evidence type="ECO:0000256" key="7">
    <source>
        <dbReference type="ARBA" id="ARBA00023098"/>
    </source>
</evidence>
<sequence>MSEALQNLVNLVARSTRHVVLNPIVTAALLWVLTKAPPQLHGRITDRIAILRDPIRHAQIVNALKVCLALGSAAVLNKQMNHVALNSGRFRSEKARWNWSREVAVVTGGCSGIGELTVKRLISKGIRVAILDIRQLPPSLQGFPVANVKFFACDITNPNAVYSTAEQIKATLGAPTILVNNAGILESHTILNTSDEYLRKIFDVNVLSNWYTVKAFLPDMVRQNKGHIITVASLASFVGVAGMGDYNATKAAILSFHEALNQELRLHYNSPNVLTTSIHPHWVRTPLLTPLQDELQKRGAPILEPAVVADAIAESIMSCSGRQVILPSSSGAPLVRALPNWVQESVRSNVSKLILKSAQ</sequence>
<keyword evidence="6" id="KW-0560">Oxidoreductase</keyword>
<protein>
    <recommendedName>
        <fullName evidence="10">Short-chain dehydrogenase/reductase 3</fullName>
    </recommendedName>
    <alternativeName>
        <fullName evidence="11">Retinal short-chain dehydrogenase/reductase 1</fullName>
    </alternativeName>
</protein>
<comment type="subcellular location">
    <subcellularLocation>
        <location evidence="1">Membrane</location>
        <topology evidence="1">Multi-pass membrane protein</topology>
    </subcellularLocation>
</comment>
<evidence type="ECO:0000256" key="8">
    <source>
        <dbReference type="ARBA" id="ARBA00023136"/>
    </source>
</evidence>
<keyword evidence="14" id="KW-1185">Reference proteome</keyword>
<dbReference type="PANTHER" id="PTHR24322">
    <property type="entry name" value="PKSB"/>
    <property type="match status" value="1"/>
</dbReference>
<evidence type="ECO:0000256" key="3">
    <source>
        <dbReference type="ARBA" id="ARBA00022692"/>
    </source>
</evidence>
<dbReference type="VEuPathDB" id="FungiDB:yc1106_07744"/>
<evidence type="ECO:0000256" key="10">
    <source>
        <dbReference type="ARBA" id="ARBA00068717"/>
    </source>
</evidence>
<evidence type="ECO:0000256" key="5">
    <source>
        <dbReference type="ARBA" id="ARBA00022989"/>
    </source>
</evidence>
<keyword evidence="7" id="KW-0443">Lipid metabolism</keyword>
<name>A0A9Q9DW02_CURCL</name>
<evidence type="ECO:0000256" key="9">
    <source>
        <dbReference type="ARBA" id="ARBA00059620"/>
    </source>
</evidence>
<dbReference type="GO" id="GO:0052650">
    <property type="term" value="F:all-trans-retinol dehydrogenase (NADP+) activity"/>
    <property type="evidence" value="ECO:0007669"/>
    <property type="project" value="UniProtKB-ARBA"/>
</dbReference>
<evidence type="ECO:0000256" key="12">
    <source>
        <dbReference type="RuleBase" id="RU000363"/>
    </source>
</evidence>
<organism evidence="13 14">
    <name type="scientific">Curvularia clavata</name>
    <dbReference type="NCBI Taxonomy" id="95742"/>
    <lineage>
        <taxon>Eukaryota</taxon>
        <taxon>Fungi</taxon>
        <taxon>Dikarya</taxon>
        <taxon>Ascomycota</taxon>
        <taxon>Pezizomycotina</taxon>
        <taxon>Dothideomycetes</taxon>
        <taxon>Pleosporomycetidae</taxon>
        <taxon>Pleosporales</taxon>
        <taxon>Pleosporineae</taxon>
        <taxon>Pleosporaceae</taxon>
        <taxon>Curvularia</taxon>
    </lineage>
</organism>
<dbReference type="GO" id="GO:0016020">
    <property type="term" value="C:membrane"/>
    <property type="evidence" value="ECO:0007669"/>
    <property type="project" value="UniProtKB-SubCell"/>
</dbReference>
<dbReference type="SUPFAM" id="SSF51735">
    <property type="entry name" value="NAD(P)-binding Rossmann-fold domains"/>
    <property type="match status" value="1"/>
</dbReference>
<evidence type="ECO:0000313" key="14">
    <source>
        <dbReference type="Proteomes" id="UP001056012"/>
    </source>
</evidence>
<dbReference type="Pfam" id="PF00106">
    <property type="entry name" value="adh_short"/>
    <property type="match status" value="1"/>
</dbReference>
<keyword evidence="3" id="KW-0812">Transmembrane</keyword>
<dbReference type="Proteomes" id="UP001056012">
    <property type="component" value="Chromosome 6"/>
</dbReference>
<keyword evidence="8" id="KW-0472">Membrane</keyword>
<dbReference type="InterPro" id="IPR002347">
    <property type="entry name" value="SDR_fam"/>
</dbReference>
<evidence type="ECO:0000256" key="6">
    <source>
        <dbReference type="ARBA" id="ARBA00023002"/>
    </source>
</evidence>
<proteinExistence type="inferred from homology"/>
<gene>
    <name evidence="13" type="ORF">yc1106_07744</name>
</gene>
<evidence type="ECO:0000256" key="1">
    <source>
        <dbReference type="ARBA" id="ARBA00004141"/>
    </source>
</evidence>
<dbReference type="OrthoDB" id="10253736at2759"/>
<evidence type="ECO:0000256" key="11">
    <source>
        <dbReference type="ARBA" id="ARBA00082544"/>
    </source>
</evidence>
<dbReference type="AlphaFoldDB" id="A0A9Q9DW02"/>
<dbReference type="CDD" id="cd05339">
    <property type="entry name" value="17beta-HSDXI-like_SDR_c"/>
    <property type="match status" value="1"/>
</dbReference>